<accession>A0A835BA44</accession>
<keyword evidence="6" id="KW-0175">Coiled coil</keyword>
<dbReference type="Gene3D" id="1.20.5.4130">
    <property type="match status" value="1"/>
</dbReference>
<dbReference type="InterPro" id="IPR002182">
    <property type="entry name" value="NB-ARC"/>
</dbReference>
<evidence type="ECO:0000256" key="1">
    <source>
        <dbReference type="ARBA" id="ARBA00008894"/>
    </source>
</evidence>
<dbReference type="GO" id="GO:0043531">
    <property type="term" value="F:ADP binding"/>
    <property type="evidence" value="ECO:0007669"/>
    <property type="project" value="InterPro"/>
</dbReference>
<dbReference type="Gene3D" id="1.10.8.430">
    <property type="entry name" value="Helical domain of apoptotic protease-activating factors"/>
    <property type="match status" value="1"/>
</dbReference>
<feature type="domain" description="Disease resistance R13L4/SHOC-2-like LRR" evidence="10">
    <location>
        <begin position="518"/>
        <end position="704"/>
    </location>
</feature>
<dbReference type="Pfam" id="PF23598">
    <property type="entry name" value="LRR_14"/>
    <property type="match status" value="1"/>
</dbReference>
<dbReference type="FunFam" id="1.10.10.10:FF:000322">
    <property type="entry name" value="Probable disease resistance protein At1g63360"/>
    <property type="match status" value="1"/>
</dbReference>
<evidence type="ECO:0000256" key="6">
    <source>
        <dbReference type="ARBA" id="ARBA00023054"/>
    </source>
</evidence>
<dbReference type="PANTHER" id="PTHR23155:SF1116">
    <property type="entry name" value="OS12G0273300 PROTEIN"/>
    <property type="match status" value="1"/>
</dbReference>
<dbReference type="SUPFAM" id="SSF52058">
    <property type="entry name" value="L domain-like"/>
    <property type="match status" value="1"/>
</dbReference>
<dbReference type="PANTHER" id="PTHR23155">
    <property type="entry name" value="DISEASE RESISTANCE PROTEIN RP"/>
    <property type="match status" value="1"/>
</dbReference>
<evidence type="ECO:0000259" key="7">
    <source>
        <dbReference type="Pfam" id="PF00931"/>
    </source>
</evidence>
<dbReference type="PRINTS" id="PR00364">
    <property type="entry name" value="DISEASERSIST"/>
</dbReference>
<evidence type="ECO:0000256" key="4">
    <source>
        <dbReference type="ARBA" id="ARBA00022741"/>
    </source>
</evidence>
<dbReference type="Proteomes" id="UP000636709">
    <property type="component" value="Unassembled WGS sequence"/>
</dbReference>
<dbReference type="InterPro" id="IPR036388">
    <property type="entry name" value="WH-like_DNA-bd_sf"/>
</dbReference>
<gene>
    <name evidence="11" type="ORF">HU200_044084</name>
</gene>
<evidence type="ECO:0000256" key="3">
    <source>
        <dbReference type="ARBA" id="ARBA00022737"/>
    </source>
</evidence>
<dbReference type="Gene3D" id="1.10.10.10">
    <property type="entry name" value="Winged helix-like DNA-binding domain superfamily/Winged helix DNA-binding domain"/>
    <property type="match status" value="1"/>
</dbReference>
<name>A0A835BA44_9POAL</name>
<comment type="similarity">
    <text evidence="1">Belongs to the disease resistance NB-LRR family.</text>
</comment>
<dbReference type="GO" id="GO:0009626">
    <property type="term" value="P:plant-type hypersensitive response"/>
    <property type="evidence" value="ECO:0007669"/>
    <property type="project" value="UniProtKB-ARBA"/>
</dbReference>
<dbReference type="GO" id="GO:0002758">
    <property type="term" value="P:innate immune response-activating signaling pathway"/>
    <property type="evidence" value="ECO:0007669"/>
    <property type="project" value="UniProtKB-ARBA"/>
</dbReference>
<protein>
    <submittedName>
        <fullName evidence="11">Uncharacterized protein</fullName>
    </submittedName>
</protein>
<dbReference type="CDD" id="cd14798">
    <property type="entry name" value="RX-CC_like"/>
    <property type="match status" value="1"/>
</dbReference>
<feature type="domain" description="Disease resistance protein winged helix" evidence="9">
    <location>
        <begin position="413"/>
        <end position="485"/>
    </location>
</feature>
<dbReference type="InterPro" id="IPR041118">
    <property type="entry name" value="Rx_N"/>
</dbReference>
<dbReference type="InterPro" id="IPR027417">
    <property type="entry name" value="P-loop_NTPase"/>
</dbReference>
<evidence type="ECO:0000259" key="9">
    <source>
        <dbReference type="Pfam" id="PF23559"/>
    </source>
</evidence>
<comment type="caution">
    <text evidence="11">The sequence shown here is derived from an EMBL/GenBank/DDBJ whole genome shotgun (WGS) entry which is preliminary data.</text>
</comment>
<evidence type="ECO:0000313" key="11">
    <source>
        <dbReference type="EMBL" id="KAF8685262.1"/>
    </source>
</evidence>
<dbReference type="InterPro" id="IPR058922">
    <property type="entry name" value="WHD_DRP"/>
</dbReference>
<dbReference type="InterPro" id="IPR032675">
    <property type="entry name" value="LRR_dom_sf"/>
</dbReference>
<feature type="domain" description="NB-ARC" evidence="7">
    <location>
        <begin position="149"/>
        <end position="310"/>
    </location>
</feature>
<keyword evidence="5" id="KW-0611">Plant defense</keyword>
<keyword evidence="4" id="KW-0547">Nucleotide-binding</keyword>
<evidence type="ECO:0000259" key="10">
    <source>
        <dbReference type="Pfam" id="PF23598"/>
    </source>
</evidence>
<keyword evidence="12" id="KW-1185">Reference proteome</keyword>
<sequence length="830" mass="94422">MEVVMGVMSRLILKLTDLLVSEYKLQKGVKGEIMFLEPELKSMQSALREITKAPSDQLDAQDKIWASDVRELCYDIEDSIDTFLVRCTCSIEPAAAGPDGMRGFISRSLDLLTRLQIRRRKATELVGIDQTRDEVSDILLGGDGVTSNNKNGSIVSIVGFGGLGKTTLANVVYERLKERFDCWAFVSVSQNPDMRKFFKGLLYELGKNVNEDADERQLIDHIRKFLHTKRYYGITERLHSVYFHNIIPLHKSKSKYCIVIDDIWNISIWHMIRCALPDDIGGYIIITTTRIFKVAEQIGGAYKMKPLCLDSSRKLLYRRIFGNEEKYRSPDEQLTEVSERILRKCAGVPLAIITIASLLADRGRNKMEWYEVCNSIGSGLEDGRDVENMRKILAYSYYDLPSHLRTCLLYLSMFPEDYAIEKFRLIWMWIAEGFVQHEEQGKGLYELGECYFNELVNRSLIQPLYDRHDAIIEFCRVHDMVLDLICSISSEENLVRRLLLQSNMEGHDIPCASMILLQVRSVVAFSLASNLMPALGSFRVLRVLDLKSGSLPQGCDLKHLGDLLNLRYLGIGKTFRAQLPDDVGNLRFLQTLDVVGSNFCSLPSTIVQLKRLMCLSIDQNTRVPNGIGILTSLEDLSTLYICDSSNVTEELCHLTELRTVEIFLFPAGKETLAKSLVMSLCKLQKIQSLTIWASGGECNFDAWLPALRYLYLMVDHENLRIPRRFVISSCSFPWLVGCRLLGFLGAVVFQQGAMMRLTSLAFTFHAREAREIRSSDGRLNLGLENLLSLEDVLVYFRARGACEMEMEEAKAALRHAFEIHPNHPKHDIWG</sequence>
<organism evidence="11 12">
    <name type="scientific">Digitaria exilis</name>
    <dbReference type="NCBI Taxonomy" id="1010633"/>
    <lineage>
        <taxon>Eukaryota</taxon>
        <taxon>Viridiplantae</taxon>
        <taxon>Streptophyta</taxon>
        <taxon>Embryophyta</taxon>
        <taxon>Tracheophyta</taxon>
        <taxon>Spermatophyta</taxon>
        <taxon>Magnoliopsida</taxon>
        <taxon>Liliopsida</taxon>
        <taxon>Poales</taxon>
        <taxon>Poaceae</taxon>
        <taxon>PACMAD clade</taxon>
        <taxon>Panicoideae</taxon>
        <taxon>Panicodae</taxon>
        <taxon>Paniceae</taxon>
        <taxon>Anthephorinae</taxon>
        <taxon>Digitaria</taxon>
    </lineage>
</organism>
<dbReference type="GO" id="GO:0042742">
    <property type="term" value="P:defense response to bacterium"/>
    <property type="evidence" value="ECO:0007669"/>
    <property type="project" value="UniProtKB-ARBA"/>
</dbReference>
<dbReference type="SUPFAM" id="SSF52540">
    <property type="entry name" value="P-loop containing nucleoside triphosphate hydrolases"/>
    <property type="match status" value="1"/>
</dbReference>
<evidence type="ECO:0000256" key="5">
    <source>
        <dbReference type="ARBA" id="ARBA00022821"/>
    </source>
</evidence>
<evidence type="ECO:0000259" key="8">
    <source>
        <dbReference type="Pfam" id="PF18052"/>
    </source>
</evidence>
<evidence type="ECO:0000313" key="12">
    <source>
        <dbReference type="Proteomes" id="UP000636709"/>
    </source>
</evidence>
<keyword evidence="2" id="KW-0433">Leucine-rich repeat</keyword>
<dbReference type="AlphaFoldDB" id="A0A835BA44"/>
<keyword evidence="3" id="KW-0677">Repeat</keyword>
<dbReference type="InterPro" id="IPR038005">
    <property type="entry name" value="RX-like_CC"/>
</dbReference>
<dbReference type="InterPro" id="IPR044974">
    <property type="entry name" value="Disease_R_plants"/>
</dbReference>
<feature type="domain" description="Disease resistance N-terminal" evidence="8">
    <location>
        <begin position="7"/>
        <end position="88"/>
    </location>
</feature>
<dbReference type="EMBL" id="JACEFO010002091">
    <property type="protein sequence ID" value="KAF8685262.1"/>
    <property type="molecule type" value="Genomic_DNA"/>
</dbReference>
<proteinExistence type="inferred from homology"/>
<dbReference type="OrthoDB" id="624742at2759"/>
<dbReference type="Pfam" id="PF00931">
    <property type="entry name" value="NB-ARC"/>
    <property type="match status" value="1"/>
</dbReference>
<dbReference type="Gene3D" id="3.40.50.300">
    <property type="entry name" value="P-loop containing nucleotide triphosphate hydrolases"/>
    <property type="match status" value="1"/>
</dbReference>
<dbReference type="Pfam" id="PF18052">
    <property type="entry name" value="Rx_N"/>
    <property type="match status" value="1"/>
</dbReference>
<dbReference type="InterPro" id="IPR042197">
    <property type="entry name" value="Apaf_helical"/>
</dbReference>
<evidence type="ECO:0000256" key="2">
    <source>
        <dbReference type="ARBA" id="ARBA00022614"/>
    </source>
</evidence>
<dbReference type="InterPro" id="IPR055414">
    <property type="entry name" value="LRR_R13L4/SHOC2-like"/>
</dbReference>
<reference evidence="11" key="1">
    <citation type="submission" date="2020-07" db="EMBL/GenBank/DDBJ databases">
        <title>Genome sequence and genetic diversity analysis of an under-domesticated orphan crop, white fonio (Digitaria exilis).</title>
        <authorList>
            <person name="Bennetzen J.L."/>
            <person name="Chen S."/>
            <person name="Ma X."/>
            <person name="Wang X."/>
            <person name="Yssel A.E.J."/>
            <person name="Chaluvadi S.R."/>
            <person name="Johnson M."/>
            <person name="Gangashetty P."/>
            <person name="Hamidou F."/>
            <person name="Sanogo M.D."/>
            <person name="Zwaenepoel A."/>
            <person name="Wallace J."/>
            <person name="Van De Peer Y."/>
            <person name="Van Deynze A."/>
        </authorList>
    </citation>
    <scope>NUCLEOTIDE SEQUENCE</scope>
    <source>
        <tissue evidence="11">Leaves</tissue>
    </source>
</reference>
<dbReference type="Gene3D" id="3.80.10.10">
    <property type="entry name" value="Ribonuclease Inhibitor"/>
    <property type="match status" value="1"/>
</dbReference>
<dbReference type="Pfam" id="PF23559">
    <property type="entry name" value="WHD_DRP"/>
    <property type="match status" value="1"/>
</dbReference>